<evidence type="ECO:0000256" key="1">
    <source>
        <dbReference type="ARBA" id="ARBA00000085"/>
    </source>
</evidence>
<dbReference type="RefSeq" id="WP_213433955.1">
    <property type="nucleotide sequence ID" value="NZ_AP024545.1"/>
</dbReference>
<evidence type="ECO:0000256" key="2">
    <source>
        <dbReference type="ARBA" id="ARBA00012438"/>
    </source>
</evidence>
<dbReference type="PANTHER" id="PTHR43547">
    <property type="entry name" value="TWO-COMPONENT HISTIDINE KINASE"/>
    <property type="match status" value="1"/>
</dbReference>
<sequence>MMYAFLIAHRAELISRCRTKVALRAMPGMRERELEFGITVFLDQLIRTLQIEQTATPMRSRKVSGPAGGGQQSLSEMSASAAAHGSELLKHGYTAEELVHDYGDLCQAITDLAVETQTPITVDEFRTLNRCLDNAIATAVTEFGYLRDSQVAGQQADAMNERLGYFAHELRNHLSTATLALAVIKDGSVGLTGATGGILDRSLVNLRTLIDRSLAEVRMTAGMSVQHALFSLSDFVAEVKLAGDLEARVRGCVLFVSKVDVRLAVDADRDLLFSAVGNLLQNAFKFTHPGTEVTLNVYAVADRILIDVEDNCGGLPAGSADTLFQPFVQSSDDNRGLGLGLSISRRGVEANGGTLGVRDVPGVGCVFTIDLPRHELPRTRIESESRLFPDEVA</sequence>
<feature type="region of interest" description="Disordered" evidence="4">
    <location>
        <begin position="57"/>
        <end position="76"/>
    </location>
</feature>
<dbReference type="SMART" id="SM00387">
    <property type="entry name" value="HATPase_c"/>
    <property type="match status" value="1"/>
</dbReference>
<name>A0ABM7Q6N4_9GAMM</name>
<comment type="catalytic activity">
    <reaction evidence="1">
        <text>ATP + protein L-histidine = ADP + protein N-phospho-L-histidine.</text>
        <dbReference type="EC" id="2.7.13.3"/>
    </reaction>
</comment>
<reference evidence="6 7" key="1">
    <citation type="submission" date="2021-03" db="EMBL/GenBank/DDBJ databases">
        <title>Complete Genome Sequences of Two Lysobacter Strains Isolated from Sea Water (Lysobacter caseinilyticus) and Soil (Lysobacter helvus) in South Korea.</title>
        <authorList>
            <person name="Watanabe Y."/>
            <person name="Arakawa K."/>
        </authorList>
    </citation>
    <scope>NUCLEOTIDE SEQUENCE [LARGE SCALE GENOMIC DNA]</scope>
    <source>
        <strain evidence="6 7">KVB24</strain>
    </source>
</reference>
<dbReference type="Proteomes" id="UP000681317">
    <property type="component" value="Chromosome"/>
</dbReference>
<protein>
    <recommendedName>
        <fullName evidence="2">histidine kinase</fullName>
        <ecNumber evidence="2">2.7.13.3</ecNumber>
    </recommendedName>
</protein>
<keyword evidence="3" id="KW-0597">Phosphoprotein</keyword>
<organism evidence="6 7">
    <name type="scientific">Noviluteimonas caseinilytica</name>
    <dbReference type="NCBI Taxonomy" id="2675101"/>
    <lineage>
        <taxon>Bacteria</taxon>
        <taxon>Pseudomonadati</taxon>
        <taxon>Pseudomonadota</taxon>
        <taxon>Gammaproteobacteria</taxon>
        <taxon>Lysobacterales</taxon>
        <taxon>Lysobacteraceae</taxon>
        <taxon>Noviluteimonas</taxon>
    </lineage>
</organism>
<dbReference type="PROSITE" id="PS50109">
    <property type="entry name" value="HIS_KIN"/>
    <property type="match status" value="1"/>
</dbReference>
<dbReference type="InterPro" id="IPR005467">
    <property type="entry name" value="His_kinase_dom"/>
</dbReference>
<evidence type="ECO:0000256" key="3">
    <source>
        <dbReference type="ARBA" id="ARBA00022553"/>
    </source>
</evidence>
<dbReference type="InterPro" id="IPR004358">
    <property type="entry name" value="Sig_transdc_His_kin-like_C"/>
</dbReference>
<feature type="domain" description="Histidine kinase" evidence="5">
    <location>
        <begin position="165"/>
        <end position="375"/>
    </location>
</feature>
<gene>
    <name evidence="6" type="ORF">LYSCAS_20300</name>
</gene>
<keyword evidence="7" id="KW-1185">Reference proteome</keyword>
<dbReference type="EMBL" id="AP024545">
    <property type="protein sequence ID" value="BCT93006.1"/>
    <property type="molecule type" value="Genomic_DNA"/>
</dbReference>
<dbReference type="SUPFAM" id="SSF55874">
    <property type="entry name" value="ATPase domain of HSP90 chaperone/DNA topoisomerase II/histidine kinase"/>
    <property type="match status" value="1"/>
</dbReference>
<proteinExistence type="predicted"/>
<dbReference type="Gene3D" id="3.30.565.10">
    <property type="entry name" value="Histidine kinase-like ATPase, C-terminal domain"/>
    <property type="match status" value="1"/>
</dbReference>
<evidence type="ECO:0000256" key="4">
    <source>
        <dbReference type="SAM" id="MobiDB-lite"/>
    </source>
</evidence>
<dbReference type="PRINTS" id="PR00344">
    <property type="entry name" value="BCTRLSENSOR"/>
</dbReference>
<dbReference type="InterPro" id="IPR036890">
    <property type="entry name" value="HATPase_C_sf"/>
</dbReference>
<dbReference type="EC" id="2.7.13.3" evidence="2"/>
<dbReference type="InterPro" id="IPR003594">
    <property type="entry name" value="HATPase_dom"/>
</dbReference>
<evidence type="ECO:0000259" key="5">
    <source>
        <dbReference type="PROSITE" id="PS50109"/>
    </source>
</evidence>
<evidence type="ECO:0000313" key="6">
    <source>
        <dbReference type="EMBL" id="BCT93006.1"/>
    </source>
</evidence>
<accession>A0ABM7Q6N4</accession>
<dbReference type="PANTHER" id="PTHR43547:SF2">
    <property type="entry name" value="HYBRID SIGNAL TRANSDUCTION HISTIDINE KINASE C"/>
    <property type="match status" value="1"/>
</dbReference>
<dbReference type="Pfam" id="PF02518">
    <property type="entry name" value="HATPase_c"/>
    <property type="match status" value="1"/>
</dbReference>
<evidence type="ECO:0000313" key="7">
    <source>
        <dbReference type="Proteomes" id="UP000681317"/>
    </source>
</evidence>